<feature type="compositionally biased region" description="Basic residues" evidence="1">
    <location>
        <begin position="21"/>
        <end position="32"/>
    </location>
</feature>
<dbReference type="OrthoDB" id="9802600at2"/>
<accession>A0A5N6AFK4</accession>
<feature type="region of interest" description="Disordered" evidence="1">
    <location>
        <begin position="381"/>
        <end position="407"/>
    </location>
</feature>
<dbReference type="GO" id="GO:0004560">
    <property type="term" value="F:alpha-L-fucosidase activity"/>
    <property type="evidence" value="ECO:0007669"/>
    <property type="project" value="InterPro"/>
</dbReference>
<name>A0A5N6AFK4_9ACTN</name>
<comment type="caution">
    <text evidence="5">The sequence shown here is derived from an EMBL/GenBank/DDBJ whole genome shotgun (WGS) entry which is preliminary data.</text>
</comment>
<evidence type="ECO:0000313" key="6">
    <source>
        <dbReference type="Proteomes" id="UP000314251"/>
    </source>
</evidence>
<proteinExistence type="predicted"/>
<dbReference type="PIRSF" id="PIRSF007663">
    <property type="entry name" value="UCP007663"/>
    <property type="match status" value="1"/>
</dbReference>
<evidence type="ECO:0000259" key="2">
    <source>
        <dbReference type="Pfam" id="PF14498"/>
    </source>
</evidence>
<dbReference type="InterPro" id="IPR012341">
    <property type="entry name" value="6hp_glycosidase-like_sf"/>
</dbReference>
<dbReference type="PANTHER" id="PTHR31084:SF0">
    <property type="entry name" value="ALPHA-L-FUCOSIDASE 2"/>
    <property type="match status" value="1"/>
</dbReference>
<dbReference type="InterPro" id="IPR008928">
    <property type="entry name" value="6-hairpin_glycosidase_sf"/>
</dbReference>
<feature type="domain" description="Alpha fucosidase A-like C-terminal" evidence="3">
    <location>
        <begin position="798"/>
        <end position="856"/>
    </location>
</feature>
<dbReference type="SUPFAM" id="SSF48208">
    <property type="entry name" value="Six-hairpin glycosidases"/>
    <property type="match status" value="1"/>
</dbReference>
<evidence type="ECO:0000313" key="5">
    <source>
        <dbReference type="EMBL" id="KAB8166338.1"/>
    </source>
</evidence>
<dbReference type="Pfam" id="PF14498">
    <property type="entry name" value="Glyco_hyd_65N_2"/>
    <property type="match status" value="1"/>
</dbReference>
<evidence type="ECO:0000259" key="4">
    <source>
        <dbReference type="Pfam" id="PF22124"/>
    </source>
</evidence>
<reference evidence="5" key="1">
    <citation type="submission" date="2019-10" db="EMBL/GenBank/DDBJ databases">
        <title>Nonomuraea sp. nov., isolated from Phyllanthus amarus.</title>
        <authorList>
            <person name="Klykleung N."/>
            <person name="Tanasupawat S."/>
        </authorList>
    </citation>
    <scope>NUCLEOTIDE SEQUENCE [LARGE SCALE GENOMIC DNA]</scope>
    <source>
        <strain evidence="5">3MP-10</strain>
    </source>
</reference>
<dbReference type="PANTHER" id="PTHR31084">
    <property type="entry name" value="ALPHA-L-FUCOSIDASE 2"/>
    <property type="match status" value="1"/>
</dbReference>
<dbReference type="InterPro" id="IPR027414">
    <property type="entry name" value="GH95_N_dom"/>
</dbReference>
<sequence>MAQPAGTEEAIGPTNRGPVAAHRHTTAHHGTPRPHERSHTGMTDTHTARPGETLLTYARPAQAWTDALPLGNGTLGAMCFGGVDADRLQLNDHTCWSGSPASAEGNPLLAPGEGPRVVAAARAALDAGDVRAAEDALHRLQHGHSQSFQPLADLWLTHPEPLGEPTDYRRSLDLAEAVARHAYTAGGTTAGGTTAGGTRIAQETWISAPAGALVLRRTAGAGRLPATRIAFTSPHPTARATAGVAVGQLECLALMPSEVAPPHEADLPDPIRYAGGPGEVVSALAAARVITDGRTVADGDGLLVSDATTLTVLLSSETDHRGPLTAPHGDAELLRRALTERLDRLAERVLSGGLADLRAEHAAEHGALFDRAHLTLAAPAQAAPPAQPGPPVGLPTDERLRRHQEGEPDPGLAALAFHYGRYLLIASSRPGTLPANLQGLWNAQVRPPWSSNYTTNINAEMNYWPAEPTGLPECHTALLDWLTAVRPRGAAVARTLYGLNGWAMHHNSDAWGFSLPAGEGDADCCWSFWPLGAAWLASHVWDHYDYGRDLDFLARQGWPLVRDAGTFCLEWLVERPDGRLGTSPSTSPENKFVAPDGAGAAVSVSATADLALIRHLLERGLAILDALAERGVTDDGWRAAAAAALERLPAERVAPDGRLAEWSHDLPDAEPAHRHTSHLVGVYPHTRIDPERTPELAAAARRTLDARGPRSTGWSLAWRLALRARLRDAEGALTTVRSFLRPMADDASDEPSMSAPSGVYRNLFCAHPPFQIDGNFGFTAGIAEMLLWSEAERPGTTTVLLLPAVPDAWPEGSFTGLRARGGVTVDANWSAGRARWARLTAGADREVTLRWRGGTHVVRLAAGEPHEVICDG</sequence>
<dbReference type="InterPro" id="IPR049053">
    <property type="entry name" value="AFCA-like_C"/>
</dbReference>
<dbReference type="GO" id="GO:0005975">
    <property type="term" value="P:carbohydrate metabolic process"/>
    <property type="evidence" value="ECO:0007669"/>
    <property type="project" value="InterPro"/>
</dbReference>
<dbReference type="AlphaFoldDB" id="A0A5N6AFK4"/>
<organism evidence="5 6">
    <name type="scientific">Streptomyces mimosae</name>
    <dbReference type="NCBI Taxonomy" id="2586635"/>
    <lineage>
        <taxon>Bacteria</taxon>
        <taxon>Bacillati</taxon>
        <taxon>Actinomycetota</taxon>
        <taxon>Actinomycetes</taxon>
        <taxon>Kitasatosporales</taxon>
        <taxon>Streptomycetaceae</taxon>
        <taxon>Streptomyces</taxon>
    </lineage>
</organism>
<feature type="compositionally biased region" description="Basic and acidic residues" evidence="1">
    <location>
        <begin position="396"/>
        <end position="406"/>
    </location>
</feature>
<keyword evidence="6" id="KW-1185">Reference proteome</keyword>
<dbReference type="Gene3D" id="1.50.10.10">
    <property type="match status" value="1"/>
</dbReference>
<dbReference type="InterPro" id="IPR016518">
    <property type="entry name" value="Alpha-L-fucosidase"/>
</dbReference>
<feature type="domain" description="Glycosyl hydrolase family 95 N-terminal" evidence="2">
    <location>
        <begin position="55"/>
        <end position="321"/>
    </location>
</feature>
<gene>
    <name evidence="5" type="ORF">FH607_010900</name>
</gene>
<dbReference type="Pfam" id="PF21307">
    <property type="entry name" value="Glyco_hydro_95_C"/>
    <property type="match status" value="1"/>
</dbReference>
<evidence type="ECO:0000256" key="1">
    <source>
        <dbReference type="SAM" id="MobiDB-lite"/>
    </source>
</evidence>
<feature type="domain" description="Glycosyl hydrolase family 95 catalytic" evidence="4">
    <location>
        <begin position="355"/>
        <end position="786"/>
    </location>
</feature>
<evidence type="ECO:0000259" key="3">
    <source>
        <dbReference type="Pfam" id="PF21307"/>
    </source>
</evidence>
<feature type="region of interest" description="Disordered" evidence="1">
    <location>
        <begin position="1"/>
        <end position="48"/>
    </location>
</feature>
<dbReference type="EMBL" id="VDLY02000006">
    <property type="protein sequence ID" value="KAB8166338.1"/>
    <property type="molecule type" value="Genomic_DNA"/>
</dbReference>
<dbReference type="InterPro" id="IPR054363">
    <property type="entry name" value="GH95_cat"/>
</dbReference>
<protein>
    <submittedName>
        <fullName evidence="5">Uncharacterized protein</fullName>
    </submittedName>
</protein>
<dbReference type="Proteomes" id="UP000314251">
    <property type="component" value="Unassembled WGS sequence"/>
</dbReference>
<dbReference type="Pfam" id="PF22124">
    <property type="entry name" value="Glyco_hydro_95_cat"/>
    <property type="match status" value="1"/>
</dbReference>